<keyword evidence="2" id="KW-1185">Reference proteome</keyword>
<name>A0ABR5IS29_9ACTN</name>
<evidence type="ECO:0000313" key="1">
    <source>
        <dbReference type="EMBL" id="KOG49701.1"/>
    </source>
</evidence>
<reference evidence="1 2" key="1">
    <citation type="submission" date="2015-07" db="EMBL/GenBank/DDBJ databases">
        <authorList>
            <person name="Ju K.-S."/>
            <person name="Doroghazi J.R."/>
            <person name="Metcalf W.W."/>
        </authorList>
    </citation>
    <scope>NUCLEOTIDE SEQUENCE [LARGE SCALE GENOMIC DNA]</scope>
    <source>
        <strain evidence="1 2">NRRL B-3589</strain>
    </source>
</reference>
<evidence type="ECO:0000313" key="2">
    <source>
        <dbReference type="Proteomes" id="UP000037020"/>
    </source>
</evidence>
<dbReference type="Proteomes" id="UP000037020">
    <property type="component" value="Unassembled WGS sequence"/>
</dbReference>
<dbReference type="EMBL" id="LGUT01004432">
    <property type="protein sequence ID" value="KOG49701.1"/>
    <property type="molecule type" value="Genomic_DNA"/>
</dbReference>
<accession>A0ABR5IS29</accession>
<organism evidence="1 2">
    <name type="scientific">Streptomyces varsoviensis</name>
    <dbReference type="NCBI Taxonomy" id="67373"/>
    <lineage>
        <taxon>Bacteria</taxon>
        <taxon>Bacillati</taxon>
        <taxon>Actinomycetota</taxon>
        <taxon>Actinomycetes</taxon>
        <taxon>Kitasatosporales</taxon>
        <taxon>Streptomycetaceae</taxon>
        <taxon>Streptomyces</taxon>
    </lineage>
</organism>
<sequence length="71" mass="7677">YMLDDARPVVLISTTATAARLPATPAPRLLLDDDPAIRALDGVDGRADDDIRDTERTAPLTADHPAYVIYT</sequence>
<gene>
    <name evidence="1" type="ORF">ADK38_44910</name>
</gene>
<proteinExistence type="predicted"/>
<feature type="non-terminal residue" evidence="1">
    <location>
        <position position="71"/>
    </location>
</feature>
<feature type="non-terminal residue" evidence="1">
    <location>
        <position position="1"/>
    </location>
</feature>
<dbReference type="SUPFAM" id="SSF56801">
    <property type="entry name" value="Acetyl-CoA synthetase-like"/>
    <property type="match status" value="1"/>
</dbReference>
<protein>
    <submittedName>
        <fullName evidence="1">Uncharacterized protein</fullName>
    </submittedName>
</protein>
<dbReference type="Gene3D" id="3.40.50.980">
    <property type="match status" value="1"/>
</dbReference>
<comment type="caution">
    <text evidence="1">The sequence shown here is derived from an EMBL/GenBank/DDBJ whole genome shotgun (WGS) entry which is preliminary data.</text>
</comment>